<evidence type="ECO:0000313" key="11">
    <source>
        <dbReference type="Proteomes" id="UP000285060"/>
    </source>
</evidence>
<evidence type="ECO:0000256" key="3">
    <source>
        <dbReference type="ARBA" id="ARBA00022679"/>
    </source>
</evidence>
<feature type="transmembrane region" description="Helical" evidence="8">
    <location>
        <begin position="22"/>
        <end position="42"/>
    </location>
</feature>
<comment type="caution">
    <text evidence="10">The sequence shown here is derived from an EMBL/GenBank/DDBJ whole genome shotgun (WGS) entry which is preliminary data.</text>
</comment>
<dbReference type="AlphaFoldDB" id="A0A3R7AAC8"/>
<dbReference type="GO" id="GO:0000026">
    <property type="term" value="F:alpha-1,2-mannosyltransferase activity"/>
    <property type="evidence" value="ECO:0007669"/>
    <property type="project" value="TreeGrafter"/>
</dbReference>
<evidence type="ECO:0000256" key="6">
    <source>
        <dbReference type="ARBA" id="ARBA00022989"/>
    </source>
</evidence>
<sequence length="586" mass="64659">MDQSNAYIPVTQGAATLDAGDMAMWTLAACLVVFRVFNALFVRTYFNPDEFWQSSEVAHHMVFGYGYLTWEWQPHAQLRGYAHPAIFALLYKSLQLLVRSSLSSLAPQRAEPWLGPRLAMGGGVRAPHPRGRHHLSFPSHLLLQGVFTAITDIFLYKLARTYFDASTAKYALLCQISSWFVFFALSRTFSNSIEACCTTIALSYWPWHFMVHPRESGESTTERRHLRIAVAFAALGCIFRPTNAVLWVFLASSLLVRSTSPVSLILSTFMPIGVVSIAAMAVVDRIGYGEWTFVPFNFMKFNVLEGKDKLYGVHPWHWYFVAGFPQATATHLPLILYGVFLTQQRDLAAVVLWSLCVFSFGAHKEPRFLLPLLPASFVYAGKALHSLETRTFFKPVVSLLVAANGAAAVYFSRFHQRGPLDVLDYLAAHVGPTDSIDFLLPCHATPLYSHLHLNIPLWFPTCTPSSSAAALAESLAAWKFSLDQAFAHATVSLDADSPVPDTHMLVYSRKAHKSPAIFSDDGRGIGLFVGRRGDRLGHENARGGRANDCAVAEIDRDGPANDAEEAIGGLVTGREGGPSSDPFVGP</sequence>
<keyword evidence="3" id="KW-0808">Transferase</keyword>
<evidence type="ECO:0000256" key="8">
    <source>
        <dbReference type="RuleBase" id="RU363075"/>
    </source>
</evidence>
<feature type="region of interest" description="Disordered" evidence="9">
    <location>
        <begin position="557"/>
        <end position="586"/>
    </location>
</feature>
<evidence type="ECO:0000256" key="1">
    <source>
        <dbReference type="ARBA" id="ARBA00004477"/>
    </source>
</evidence>
<evidence type="ECO:0000313" key="10">
    <source>
        <dbReference type="EMBL" id="RHY30808.1"/>
    </source>
</evidence>
<dbReference type="EC" id="2.4.1.-" evidence="8"/>
<dbReference type="Pfam" id="PF03901">
    <property type="entry name" value="Glyco_transf_22"/>
    <property type="match status" value="1"/>
</dbReference>
<proteinExistence type="inferred from homology"/>
<dbReference type="PANTHER" id="PTHR22760:SF4">
    <property type="entry name" value="GPI MANNOSYLTRANSFERASE 3"/>
    <property type="match status" value="1"/>
</dbReference>
<keyword evidence="4 8" id="KW-0812">Transmembrane</keyword>
<dbReference type="EMBL" id="QUSY01000273">
    <property type="protein sequence ID" value="RHY30808.1"/>
    <property type="molecule type" value="Genomic_DNA"/>
</dbReference>
<gene>
    <name evidence="10" type="ORF">DYB32_004009</name>
</gene>
<evidence type="ECO:0000256" key="9">
    <source>
        <dbReference type="SAM" id="MobiDB-lite"/>
    </source>
</evidence>
<comment type="subcellular location">
    <subcellularLocation>
        <location evidence="1 8">Endoplasmic reticulum membrane</location>
        <topology evidence="1 8">Multi-pass membrane protein</topology>
    </subcellularLocation>
</comment>
<feature type="transmembrane region" description="Helical" evidence="8">
    <location>
        <begin position="316"/>
        <end position="340"/>
    </location>
</feature>
<evidence type="ECO:0000256" key="4">
    <source>
        <dbReference type="ARBA" id="ARBA00022692"/>
    </source>
</evidence>
<keyword evidence="7 8" id="KW-0472">Membrane</keyword>
<organism evidence="10 11">
    <name type="scientific">Aphanomyces invadans</name>
    <dbReference type="NCBI Taxonomy" id="157072"/>
    <lineage>
        <taxon>Eukaryota</taxon>
        <taxon>Sar</taxon>
        <taxon>Stramenopiles</taxon>
        <taxon>Oomycota</taxon>
        <taxon>Saprolegniomycetes</taxon>
        <taxon>Saprolegniales</taxon>
        <taxon>Verrucalvaceae</taxon>
        <taxon>Aphanomyces</taxon>
    </lineage>
</organism>
<comment type="caution">
    <text evidence="8">Lacks conserved residue(s) required for the propagation of feature annotation.</text>
</comment>
<comment type="similarity">
    <text evidence="8">Belongs to the glycosyltransferase 22 family.</text>
</comment>
<dbReference type="GO" id="GO:0005789">
    <property type="term" value="C:endoplasmic reticulum membrane"/>
    <property type="evidence" value="ECO:0007669"/>
    <property type="project" value="UniProtKB-SubCell"/>
</dbReference>
<dbReference type="PANTHER" id="PTHR22760">
    <property type="entry name" value="GLYCOSYLTRANSFERASE"/>
    <property type="match status" value="1"/>
</dbReference>
<feature type="transmembrane region" description="Helical" evidence="8">
    <location>
        <begin position="262"/>
        <end position="283"/>
    </location>
</feature>
<evidence type="ECO:0000256" key="5">
    <source>
        <dbReference type="ARBA" id="ARBA00022824"/>
    </source>
</evidence>
<reference evidence="10 11" key="1">
    <citation type="submission" date="2018-08" db="EMBL/GenBank/DDBJ databases">
        <title>Aphanomyces genome sequencing and annotation.</title>
        <authorList>
            <person name="Minardi D."/>
            <person name="Oidtmann B."/>
            <person name="Van Der Giezen M."/>
            <person name="Studholme D.J."/>
        </authorList>
    </citation>
    <scope>NUCLEOTIDE SEQUENCE [LARGE SCALE GENOMIC DNA]</scope>
    <source>
        <strain evidence="10 11">NJM0002</strain>
    </source>
</reference>
<evidence type="ECO:0000256" key="2">
    <source>
        <dbReference type="ARBA" id="ARBA00022676"/>
    </source>
</evidence>
<keyword evidence="11" id="KW-1185">Reference proteome</keyword>
<keyword evidence="6 8" id="KW-1133">Transmembrane helix</keyword>
<feature type="transmembrane region" description="Helical" evidence="8">
    <location>
        <begin position="228"/>
        <end position="250"/>
    </location>
</feature>
<dbReference type="VEuPathDB" id="FungiDB:H310_08820"/>
<dbReference type="InterPro" id="IPR005599">
    <property type="entry name" value="GPI_mannosylTrfase"/>
</dbReference>
<protein>
    <recommendedName>
        <fullName evidence="8">Mannosyltransferase</fullName>
        <ecNumber evidence="8">2.4.1.-</ecNumber>
    </recommendedName>
</protein>
<evidence type="ECO:0000256" key="7">
    <source>
        <dbReference type="ARBA" id="ARBA00023136"/>
    </source>
</evidence>
<keyword evidence="2 8" id="KW-0328">Glycosyltransferase</keyword>
<keyword evidence="5 8" id="KW-0256">Endoplasmic reticulum</keyword>
<dbReference type="GO" id="GO:0006506">
    <property type="term" value="P:GPI anchor biosynthetic process"/>
    <property type="evidence" value="ECO:0007669"/>
    <property type="project" value="TreeGrafter"/>
</dbReference>
<dbReference type="Proteomes" id="UP000285060">
    <property type="component" value="Unassembled WGS sequence"/>
</dbReference>
<accession>A0A3R7AAC8</accession>
<name>A0A3R7AAC8_9STRA</name>